<evidence type="ECO:0000313" key="1">
    <source>
        <dbReference type="EMBL" id="ROV88548.1"/>
    </source>
</evidence>
<name>A0A423VC86_9PEZI</name>
<organism evidence="1 2">
    <name type="scientific">Cytospora schulzeri</name>
    <dbReference type="NCBI Taxonomy" id="448051"/>
    <lineage>
        <taxon>Eukaryota</taxon>
        <taxon>Fungi</taxon>
        <taxon>Dikarya</taxon>
        <taxon>Ascomycota</taxon>
        <taxon>Pezizomycotina</taxon>
        <taxon>Sordariomycetes</taxon>
        <taxon>Sordariomycetidae</taxon>
        <taxon>Diaporthales</taxon>
        <taxon>Cytosporaceae</taxon>
        <taxon>Cytospora</taxon>
    </lineage>
</organism>
<dbReference type="EMBL" id="LKEA01000078">
    <property type="protein sequence ID" value="ROV88548.1"/>
    <property type="molecule type" value="Genomic_DNA"/>
</dbReference>
<proteinExistence type="predicted"/>
<evidence type="ECO:0000313" key="2">
    <source>
        <dbReference type="Proteomes" id="UP000283895"/>
    </source>
</evidence>
<gene>
    <name evidence="1" type="ORF">VMCG_10381</name>
</gene>
<protein>
    <submittedName>
        <fullName evidence="1">Uncharacterized protein</fullName>
    </submittedName>
</protein>
<dbReference type="OrthoDB" id="5419179at2759"/>
<dbReference type="AlphaFoldDB" id="A0A423VC86"/>
<keyword evidence="2" id="KW-1185">Reference proteome</keyword>
<dbReference type="Proteomes" id="UP000283895">
    <property type="component" value="Unassembled WGS sequence"/>
</dbReference>
<accession>A0A423VC86</accession>
<reference evidence="1 2" key="1">
    <citation type="submission" date="2015-09" db="EMBL/GenBank/DDBJ databases">
        <title>Host preference determinants of Valsa canker pathogens revealed by comparative genomics.</title>
        <authorList>
            <person name="Yin Z."/>
            <person name="Huang L."/>
        </authorList>
    </citation>
    <scope>NUCLEOTIDE SEQUENCE [LARGE SCALE GENOMIC DNA]</scope>
    <source>
        <strain evidence="1 2">03-1</strain>
    </source>
</reference>
<comment type="caution">
    <text evidence="1">The sequence shown here is derived from an EMBL/GenBank/DDBJ whole genome shotgun (WGS) entry which is preliminary data.</text>
</comment>
<dbReference type="Gene3D" id="2.40.160.20">
    <property type="match status" value="1"/>
</dbReference>
<sequence length="162" mass="16754">MPSQINVATPSPTAKGPTPQYLCTMTLNLGGEVGPIPLIQGNQRRIEIITSGTITGSGFSGKVQGGHAAPIIIAADASTGEAADALPTQIPIAYVYGTASDGSPFYIEQSGVGTSAVQNARLDIQVGGKYENLQRTYVIAEPTVNAARTAVSLNCWTLPLPK</sequence>